<accession>A0A3N0VEV0</accession>
<reference evidence="1 2" key="1">
    <citation type="submission" date="2018-10" db="EMBL/GenBank/DDBJ databases">
        <authorList>
            <person name="Chen W.-M."/>
        </authorList>
    </citation>
    <scope>NUCLEOTIDE SEQUENCE [LARGE SCALE GENOMIC DNA]</scope>
    <source>
        <strain evidence="1 2">THS-13</strain>
    </source>
</reference>
<name>A0A3N0VEV0_9GAMM</name>
<dbReference type="AlphaFoldDB" id="A0A3N0VEV0"/>
<keyword evidence="2" id="KW-1185">Reference proteome</keyword>
<dbReference type="PANTHER" id="PTHR35175">
    <property type="entry name" value="DUF1289 DOMAIN-CONTAINING PROTEIN"/>
    <property type="match status" value="1"/>
</dbReference>
<dbReference type="EMBL" id="RJVO01000003">
    <property type="protein sequence ID" value="ROH91212.1"/>
    <property type="molecule type" value="Genomic_DNA"/>
</dbReference>
<evidence type="ECO:0000313" key="2">
    <source>
        <dbReference type="Proteomes" id="UP000282106"/>
    </source>
</evidence>
<dbReference type="InParanoid" id="A0A3N0VEV0"/>
<proteinExistence type="predicted"/>
<dbReference type="PANTHER" id="PTHR35175:SF2">
    <property type="entry name" value="DUF1289 DOMAIN-CONTAINING PROTEIN"/>
    <property type="match status" value="1"/>
</dbReference>
<dbReference type="InterPro" id="IPR010710">
    <property type="entry name" value="DUF1289"/>
</dbReference>
<evidence type="ECO:0000313" key="1">
    <source>
        <dbReference type="EMBL" id="ROH91212.1"/>
    </source>
</evidence>
<sequence length="66" mass="6915">MPPEPPASPCVGVCQLQGRLCIGCGREIGEIAEWGSASPGRKNQIVAAARQRLAIIQPSTNRSISS</sequence>
<gene>
    <name evidence="1" type="ORF">ED208_08840</name>
</gene>
<organism evidence="1 2">
    <name type="scientific">Stagnimonas aquatica</name>
    <dbReference type="NCBI Taxonomy" id="2689987"/>
    <lineage>
        <taxon>Bacteria</taxon>
        <taxon>Pseudomonadati</taxon>
        <taxon>Pseudomonadota</taxon>
        <taxon>Gammaproteobacteria</taxon>
        <taxon>Nevskiales</taxon>
        <taxon>Nevskiaceae</taxon>
        <taxon>Stagnimonas</taxon>
    </lineage>
</organism>
<comment type="caution">
    <text evidence="1">The sequence shown here is derived from an EMBL/GenBank/DDBJ whole genome shotgun (WGS) entry which is preliminary data.</text>
</comment>
<protein>
    <submittedName>
        <fullName evidence="1">DUF1289 domain-containing protein</fullName>
    </submittedName>
</protein>
<dbReference type="Pfam" id="PF06945">
    <property type="entry name" value="DUF1289"/>
    <property type="match status" value="1"/>
</dbReference>
<dbReference type="Proteomes" id="UP000282106">
    <property type="component" value="Unassembled WGS sequence"/>
</dbReference>